<feature type="signal peptide" evidence="9">
    <location>
        <begin position="1"/>
        <end position="23"/>
    </location>
</feature>
<evidence type="ECO:0000256" key="4">
    <source>
        <dbReference type="ARBA" id="ARBA00022729"/>
    </source>
</evidence>
<dbReference type="EMBL" id="MU151059">
    <property type="protein sequence ID" value="KAF9453642.1"/>
    <property type="molecule type" value="Genomic_DNA"/>
</dbReference>
<keyword evidence="7" id="KW-0325">Glycoprotein</keyword>
<protein>
    <recommendedName>
        <fullName evidence="10">T-cell immunomodulatory protein TIP C2 domain-containing protein</fullName>
    </recommendedName>
</protein>
<name>A0A9P5XNH2_9AGAR</name>
<evidence type="ECO:0000256" key="2">
    <source>
        <dbReference type="ARBA" id="ARBA00006496"/>
    </source>
</evidence>
<evidence type="ECO:0000256" key="1">
    <source>
        <dbReference type="ARBA" id="ARBA00004479"/>
    </source>
</evidence>
<evidence type="ECO:0000256" key="7">
    <source>
        <dbReference type="ARBA" id="ARBA00023180"/>
    </source>
</evidence>
<evidence type="ECO:0000256" key="3">
    <source>
        <dbReference type="ARBA" id="ARBA00022692"/>
    </source>
</evidence>
<dbReference type="InterPro" id="IPR028994">
    <property type="entry name" value="Integrin_alpha_N"/>
</dbReference>
<keyword evidence="6 8" id="KW-0472">Membrane</keyword>
<gene>
    <name evidence="11" type="ORF">P691DRAFT_812990</name>
</gene>
<comment type="similarity">
    <text evidence="2">Belongs to the TIP family.</text>
</comment>
<dbReference type="PANTHER" id="PTHR13412">
    <property type="entry name" value="T-CELL IMMUNOMODULATORY PROTEIN HOMOLOG"/>
    <property type="match status" value="1"/>
</dbReference>
<evidence type="ECO:0000313" key="11">
    <source>
        <dbReference type="EMBL" id="KAF9453642.1"/>
    </source>
</evidence>
<evidence type="ECO:0000259" key="10">
    <source>
        <dbReference type="Pfam" id="PF23122"/>
    </source>
</evidence>
<comment type="caution">
    <text evidence="11">The sequence shown here is derived from an EMBL/GenBank/DDBJ whole genome shotgun (WGS) entry which is preliminary data.</text>
</comment>
<sequence length="663" mass="72340">MLPSLSTLWKTFLCSCIITTSLSLPGAAIWPFPKKRFTGTALVDAGSLGLAGDRRIVAYGDFDGDQFLDVLSLASDQQTLTVYYWNHESFVFQEGNSFKHPSKVLNVVPGDFTHSGKQDILVMSKGRNGNEIDMLVYPLLPKDGFDTTHPMSVQSSTTAQPIPLDVNGDLKIDLLGLTVEGRSQLQVWQNVWNSSLTNSPLFEMQNSHFEGSQCNIANPHSNAVVDLNGDCLADVFLVCDEGRGQKSYQIWLNKKSQGFVLATQGALPTGTQSISFADLDRDGTIDMIFTTCKSVSSDGVGSDCYVNVAYNQQLGLCSSATDSGIKNGVRICRPPNDLCTADDNFKFDLRDSADNEAFIRFPISSLFPDHASLLVTDVTYDPPIPISLRLGDTNSDGFPEFLAIIALGSDRTPHLVYSVPCGPGVAGCKPDGSGKRGWKVADAGTKALGNVKDARGISFLDMDEDGTLDILVQRTGSQDGSKVLFVQNNFYYDAFFLKAIVLSGACNSGRCYSSYSGASYKYTVFDTSGHRSAAQVGQLPQTSYHALQTPYSFFGLGRTNNYIENLFVGTTLHASEHYINLEGVVPNSRVVILPPPDGSGEGGEGWKRELFLRPGEWIPWVSVTCVVGMVVLAIIVFVLHLNEKREDELERRRASHHINFDAL</sequence>
<feature type="chain" id="PRO_5040277613" description="T-cell immunomodulatory protein TIP C2 domain-containing protein" evidence="9">
    <location>
        <begin position="24"/>
        <end position="663"/>
    </location>
</feature>
<dbReference type="Gene3D" id="2.130.10.130">
    <property type="entry name" value="Integrin alpha, N-terminal"/>
    <property type="match status" value="1"/>
</dbReference>
<dbReference type="InterPro" id="IPR057089">
    <property type="entry name" value="C2_TIP"/>
</dbReference>
<dbReference type="Pfam" id="PF13517">
    <property type="entry name" value="FG-GAP_3"/>
    <property type="match status" value="2"/>
</dbReference>
<evidence type="ECO:0000256" key="8">
    <source>
        <dbReference type="SAM" id="Phobius"/>
    </source>
</evidence>
<dbReference type="AlphaFoldDB" id="A0A9P5XNH2"/>
<keyword evidence="12" id="KW-1185">Reference proteome</keyword>
<evidence type="ECO:0000256" key="6">
    <source>
        <dbReference type="ARBA" id="ARBA00023136"/>
    </source>
</evidence>
<accession>A0A9P5XNH2</accession>
<dbReference type="InterPro" id="IPR013517">
    <property type="entry name" value="FG-GAP"/>
</dbReference>
<keyword evidence="4 9" id="KW-0732">Signal</keyword>
<evidence type="ECO:0000313" key="12">
    <source>
        <dbReference type="Proteomes" id="UP000807342"/>
    </source>
</evidence>
<dbReference type="Proteomes" id="UP000807342">
    <property type="component" value="Unassembled WGS sequence"/>
</dbReference>
<comment type="subcellular location">
    <subcellularLocation>
        <location evidence="1">Membrane</location>
        <topology evidence="1">Single-pass type I membrane protein</topology>
    </subcellularLocation>
</comment>
<evidence type="ECO:0000256" key="9">
    <source>
        <dbReference type="SAM" id="SignalP"/>
    </source>
</evidence>
<organism evidence="11 12">
    <name type="scientific">Macrolepiota fuliginosa MF-IS2</name>
    <dbReference type="NCBI Taxonomy" id="1400762"/>
    <lineage>
        <taxon>Eukaryota</taxon>
        <taxon>Fungi</taxon>
        <taxon>Dikarya</taxon>
        <taxon>Basidiomycota</taxon>
        <taxon>Agaricomycotina</taxon>
        <taxon>Agaricomycetes</taxon>
        <taxon>Agaricomycetidae</taxon>
        <taxon>Agaricales</taxon>
        <taxon>Agaricineae</taxon>
        <taxon>Agaricaceae</taxon>
        <taxon>Macrolepiota</taxon>
    </lineage>
</organism>
<dbReference type="PANTHER" id="PTHR13412:SF0">
    <property type="entry name" value="T-CELL IMMUNOMODULATORY PROTEIN"/>
    <property type="match status" value="1"/>
</dbReference>
<dbReference type="InterPro" id="IPR024881">
    <property type="entry name" value="Tip"/>
</dbReference>
<dbReference type="OrthoDB" id="10022113at2759"/>
<feature type="domain" description="T-cell immunomodulatory protein TIP C2" evidence="10">
    <location>
        <begin position="514"/>
        <end position="611"/>
    </location>
</feature>
<dbReference type="Pfam" id="PF23122">
    <property type="entry name" value="C2_ITFG1"/>
    <property type="match status" value="1"/>
</dbReference>
<keyword evidence="3 8" id="KW-0812">Transmembrane</keyword>
<keyword evidence="5 8" id="KW-1133">Transmembrane helix</keyword>
<reference evidence="11" key="1">
    <citation type="submission" date="2020-11" db="EMBL/GenBank/DDBJ databases">
        <authorList>
            <consortium name="DOE Joint Genome Institute"/>
            <person name="Ahrendt S."/>
            <person name="Riley R."/>
            <person name="Andreopoulos W."/>
            <person name="Labutti K."/>
            <person name="Pangilinan J."/>
            <person name="Ruiz-Duenas F.J."/>
            <person name="Barrasa J.M."/>
            <person name="Sanchez-Garcia M."/>
            <person name="Camarero S."/>
            <person name="Miyauchi S."/>
            <person name="Serrano A."/>
            <person name="Linde D."/>
            <person name="Babiker R."/>
            <person name="Drula E."/>
            <person name="Ayuso-Fernandez I."/>
            <person name="Pacheco R."/>
            <person name="Padilla G."/>
            <person name="Ferreira P."/>
            <person name="Barriuso J."/>
            <person name="Kellner H."/>
            <person name="Castanera R."/>
            <person name="Alfaro M."/>
            <person name="Ramirez L."/>
            <person name="Pisabarro A.G."/>
            <person name="Kuo A."/>
            <person name="Tritt A."/>
            <person name="Lipzen A."/>
            <person name="He G."/>
            <person name="Yan M."/>
            <person name="Ng V."/>
            <person name="Cullen D."/>
            <person name="Martin F."/>
            <person name="Rosso M.-N."/>
            <person name="Henrissat B."/>
            <person name="Hibbett D."/>
            <person name="Martinez A.T."/>
            <person name="Grigoriev I.V."/>
        </authorList>
    </citation>
    <scope>NUCLEOTIDE SEQUENCE</scope>
    <source>
        <strain evidence="11">MF-IS2</strain>
    </source>
</reference>
<dbReference type="GO" id="GO:0005886">
    <property type="term" value="C:plasma membrane"/>
    <property type="evidence" value="ECO:0007669"/>
    <property type="project" value="TreeGrafter"/>
</dbReference>
<dbReference type="SUPFAM" id="SSF69318">
    <property type="entry name" value="Integrin alpha N-terminal domain"/>
    <property type="match status" value="2"/>
</dbReference>
<evidence type="ECO:0000256" key="5">
    <source>
        <dbReference type="ARBA" id="ARBA00022989"/>
    </source>
</evidence>
<proteinExistence type="inferred from homology"/>
<feature type="transmembrane region" description="Helical" evidence="8">
    <location>
        <begin position="617"/>
        <end position="641"/>
    </location>
</feature>